<keyword evidence="2" id="KW-1185">Reference proteome</keyword>
<dbReference type="Proteomes" id="UP000002358">
    <property type="component" value="Unassembled WGS sequence"/>
</dbReference>
<evidence type="ECO:0000313" key="2">
    <source>
        <dbReference type="Proteomes" id="UP000002358"/>
    </source>
</evidence>
<sequence>MRYPILFETPREKDKDMTIDYMLQVGCMENPTPIYGIKSVSPLINLPHFDIIKGFVPDYMHCCLLGVAQQITNYLLDKCDMHLIDDLIKSIKVPHVVSRLSRPFSDRNYWKAQEWENWIIYYSVPILASKISSEMLHYWTLFVESLYICLQTDINEADLDRADEMLHIFAFKTQKYFGKTAMTYNMHQLLHLVKSVYNSGPLWSHSAFAFESGNHQLLQAIHCAKGVILQILRFLNINSSTFALEKKVYPTACEIVRNYCVTIKKIPVKKSYK</sequence>
<evidence type="ECO:0000313" key="1">
    <source>
        <dbReference type="EnsemblMetazoa" id="XP_031788940"/>
    </source>
</evidence>
<dbReference type="PANTHER" id="PTHR46579">
    <property type="entry name" value="F5/8 TYPE C DOMAIN-CONTAINING PROTEIN-RELATED"/>
    <property type="match status" value="1"/>
</dbReference>
<dbReference type="GeneID" id="107981275"/>
<proteinExistence type="predicted"/>
<accession>A0A7M7QK84</accession>
<reference evidence="1" key="1">
    <citation type="submission" date="2021-01" db="UniProtKB">
        <authorList>
            <consortium name="EnsemblMetazoa"/>
        </authorList>
    </citation>
    <scope>IDENTIFICATION</scope>
</reference>
<name>A0A7M7QK84_NASVI</name>
<dbReference type="KEGG" id="nvi:107981275"/>
<dbReference type="PANTHER" id="PTHR46579:SF1">
    <property type="entry name" value="F5_8 TYPE C DOMAIN-CONTAINING PROTEIN"/>
    <property type="match status" value="1"/>
</dbReference>
<dbReference type="AlphaFoldDB" id="A0A7M7QK84"/>
<dbReference type="EnsemblMetazoa" id="XM_031933080">
    <property type="protein sequence ID" value="XP_031788940"/>
    <property type="gene ID" value="LOC107981275"/>
</dbReference>
<dbReference type="RefSeq" id="XP_031788940.1">
    <property type="nucleotide sequence ID" value="XM_031933080.1"/>
</dbReference>
<protein>
    <submittedName>
        <fullName evidence="1">Uncharacterized protein</fullName>
    </submittedName>
</protein>
<dbReference type="OrthoDB" id="7696251at2759"/>
<dbReference type="InParanoid" id="A0A7M7QK84"/>
<organism evidence="1 2">
    <name type="scientific">Nasonia vitripennis</name>
    <name type="common">Parasitic wasp</name>
    <dbReference type="NCBI Taxonomy" id="7425"/>
    <lineage>
        <taxon>Eukaryota</taxon>
        <taxon>Metazoa</taxon>
        <taxon>Ecdysozoa</taxon>
        <taxon>Arthropoda</taxon>
        <taxon>Hexapoda</taxon>
        <taxon>Insecta</taxon>
        <taxon>Pterygota</taxon>
        <taxon>Neoptera</taxon>
        <taxon>Endopterygota</taxon>
        <taxon>Hymenoptera</taxon>
        <taxon>Apocrita</taxon>
        <taxon>Proctotrupomorpha</taxon>
        <taxon>Chalcidoidea</taxon>
        <taxon>Pteromalidae</taxon>
        <taxon>Pteromalinae</taxon>
        <taxon>Nasonia</taxon>
    </lineage>
</organism>